<keyword evidence="3" id="KW-1185">Reference proteome</keyword>
<keyword evidence="1" id="KW-0812">Transmembrane</keyword>
<evidence type="ECO:0000313" key="2">
    <source>
        <dbReference type="EMBL" id="ADD41326.1"/>
    </source>
</evidence>
<dbReference type="Proteomes" id="UP000000844">
    <property type="component" value="Chromosome"/>
</dbReference>
<proteinExistence type="predicted"/>
<organism evidence="2 3">
    <name type="scientific">Stackebrandtia nassauensis (strain DSM 44728 / CIP 108903 / NRRL B-16338 / NBRC 102104 / LLR-40K-21)</name>
    <dbReference type="NCBI Taxonomy" id="446470"/>
    <lineage>
        <taxon>Bacteria</taxon>
        <taxon>Bacillati</taxon>
        <taxon>Actinomycetota</taxon>
        <taxon>Actinomycetes</taxon>
        <taxon>Glycomycetales</taxon>
        <taxon>Glycomycetaceae</taxon>
        <taxon>Stackebrandtia</taxon>
    </lineage>
</organism>
<dbReference type="eggNOG" id="ENOG5033ND9">
    <property type="taxonomic scope" value="Bacteria"/>
</dbReference>
<protein>
    <submittedName>
        <fullName evidence="2">Uncharacterized protein</fullName>
    </submittedName>
</protein>
<dbReference type="KEGG" id="sna:Snas_1623"/>
<feature type="transmembrane region" description="Helical" evidence="1">
    <location>
        <begin position="12"/>
        <end position="31"/>
    </location>
</feature>
<name>D3PX63_STANL</name>
<dbReference type="OrthoDB" id="5195090at2"/>
<dbReference type="STRING" id="446470.Snas_1623"/>
<feature type="transmembrane region" description="Helical" evidence="1">
    <location>
        <begin position="51"/>
        <end position="68"/>
    </location>
</feature>
<keyword evidence="1" id="KW-0472">Membrane</keyword>
<dbReference type="EMBL" id="CP001778">
    <property type="protein sequence ID" value="ADD41326.1"/>
    <property type="molecule type" value="Genomic_DNA"/>
</dbReference>
<evidence type="ECO:0000256" key="1">
    <source>
        <dbReference type="SAM" id="Phobius"/>
    </source>
</evidence>
<reference evidence="2 3" key="1">
    <citation type="journal article" date="2009" name="Stand. Genomic Sci.">
        <title>Complete genome sequence of Stackebrandtia nassauensis type strain (LLR-40K-21).</title>
        <authorList>
            <person name="Munk C."/>
            <person name="Lapidus A."/>
            <person name="Copeland A."/>
            <person name="Jando M."/>
            <person name="Mayilraj S."/>
            <person name="Glavina Del Rio T."/>
            <person name="Nolan M."/>
            <person name="Chen F."/>
            <person name="Lucas S."/>
            <person name="Tice H."/>
            <person name="Cheng J.F."/>
            <person name="Han C."/>
            <person name="Detter J.C."/>
            <person name="Bruce D."/>
            <person name="Goodwin L."/>
            <person name="Chain P."/>
            <person name="Pitluck S."/>
            <person name="Goker M."/>
            <person name="Ovchinikova G."/>
            <person name="Pati A."/>
            <person name="Ivanova N."/>
            <person name="Mavromatis K."/>
            <person name="Chen A."/>
            <person name="Palaniappan K."/>
            <person name="Land M."/>
            <person name="Hauser L."/>
            <person name="Chang Y.J."/>
            <person name="Jeffries C.D."/>
            <person name="Bristow J."/>
            <person name="Eisen J.A."/>
            <person name="Markowitz V."/>
            <person name="Hugenholtz P."/>
            <person name="Kyrpides N.C."/>
            <person name="Klenk H.P."/>
        </authorList>
    </citation>
    <scope>NUCLEOTIDE SEQUENCE [LARGE SCALE GENOMIC DNA]</scope>
    <source>
        <strain evidence="3">DSM 44728 / CIP 108903 / NRRL B-16338 / NBRC 102104 / LLR-40K-21</strain>
    </source>
</reference>
<dbReference type="RefSeq" id="WP_013016897.1">
    <property type="nucleotide sequence ID" value="NC_013947.1"/>
</dbReference>
<keyword evidence="1" id="KW-1133">Transmembrane helix</keyword>
<evidence type="ECO:0000313" key="3">
    <source>
        <dbReference type="Proteomes" id="UP000000844"/>
    </source>
</evidence>
<gene>
    <name evidence="2" type="ordered locus">Snas_1623</name>
</gene>
<dbReference type="HOGENOM" id="CLU_2669284_0_0_11"/>
<accession>D3PX63</accession>
<sequence>MITRILDGAFRTSLLLFLLGGAIVVATQAVGLVGGNGPLVEGAVTWVGTPTYVLAGLAGLLGFVLSYLKGWDTSD</sequence>
<dbReference type="AlphaFoldDB" id="D3PX63"/>